<evidence type="ECO:0000313" key="2">
    <source>
        <dbReference type="Proteomes" id="UP000798662"/>
    </source>
</evidence>
<proteinExistence type="predicted"/>
<keyword evidence="2" id="KW-1185">Reference proteome</keyword>
<name>A0ACC3BIP6_PYRYE</name>
<evidence type="ECO:0000313" key="1">
    <source>
        <dbReference type="EMBL" id="KAK1857809.1"/>
    </source>
</evidence>
<reference evidence="1" key="1">
    <citation type="submission" date="2019-11" db="EMBL/GenBank/DDBJ databases">
        <title>Nori genome reveals adaptations in red seaweeds to the harsh intertidal environment.</title>
        <authorList>
            <person name="Wang D."/>
            <person name="Mao Y."/>
        </authorList>
    </citation>
    <scope>NUCLEOTIDE SEQUENCE</scope>
    <source>
        <tissue evidence="1">Gametophyte</tissue>
    </source>
</reference>
<accession>A0ACC3BIP6</accession>
<gene>
    <name evidence="1" type="ORF">I4F81_000423</name>
</gene>
<dbReference type="EMBL" id="CM020618">
    <property type="protein sequence ID" value="KAK1857809.1"/>
    <property type="molecule type" value="Genomic_DNA"/>
</dbReference>
<dbReference type="Proteomes" id="UP000798662">
    <property type="component" value="Chromosome 1"/>
</dbReference>
<protein>
    <submittedName>
        <fullName evidence="1">Uncharacterized protein</fullName>
    </submittedName>
</protein>
<sequence>MERGPFGIAWRRLAVVRVDAAVGTMARDHLANERTFLALLRTAVILSGVGVSLHLSAVRRGTAVGIALTAAGGGTGWEEERQEETKKNVL</sequence>
<comment type="caution">
    <text evidence="1">The sequence shown here is derived from an EMBL/GenBank/DDBJ whole genome shotgun (WGS) entry which is preliminary data.</text>
</comment>
<organism evidence="1 2">
    <name type="scientific">Pyropia yezoensis</name>
    <name type="common">Susabi-nori</name>
    <name type="synonym">Porphyra yezoensis</name>
    <dbReference type="NCBI Taxonomy" id="2788"/>
    <lineage>
        <taxon>Eukaryota</taxon>
        <taxon>Rhodophyta</taxon>
        <taxon>Bangiophyceae</taxon>
        <taxon>Bangiales</taxon>
        <taxon>Bangiaceae</taxon>
        <taxon>Pyropia</taxon>
    </lineage>
</organism>